<dbReference type="EMBL" id="LGRX02007113">
    <property type="protein sequence ID" value="KAK3275624.1"/>
    <property type="molecule type" value="Genomic_DNA"/>
</dbReference>
<comment type="caution">
    <text evidence="2">The sequence shown here is derived from an EMBL/GenBank/DDBJ whole genome shotgun (WGS) entry which is preliminary data.</text>
</comment>
<name>A0AAE0GCG9_9CHLO</name>
<reference evidence="2 3" key="1">
    <citation type="journal article" date="2015" name="Genome Biol. Evol.">
        <title>Comparative Genomics of a Bacterivorous Green Alga Reveals Evolutionary Causalities and Consequences of Phago-Mixotrophic Mode of Nutrition.</title>
        <authorList>
            <person name="Burns J.A."/>
            <person name="Paasch A."/>
            <person name="Narechania A."/>
            <person name="Kim E."/>
        </authorList>
    </citation>
    <scope>NUCLEOTIDE SEQUENCE [LARGE SCALE GENOMIC DNA]</scope>
    <source>
        <strain evidence="2 3">PLY_AMNH</strain>
    </source>
</reference>
<evidence type="ECO:0000256" key="1">
    <source>
        <dbReference type="SAM" id="MobiDB-lite"/>
    </source>
</evidence>
<evidence type="ECO:0000313" key="3">
    <source>
        <dbReference type="Proteomes" id="UP001190700"/>
    </source>
</evidence>
<feature type="region of interest" description="Disordered" evidence="1">
    <location>
        <begin position="1"/>
        <end position="25"/>
    </location>
</feature>
<evidence type="ECO:0000313" key="2">
    <source>
        <dbReference type="EMBL" id="KAK3275624.1"/>
    </source>
</evidence>
<proteinExistence type="predicted"/>
<dbReference type="Proteomes" id="UP001190700">
    <property type="component" value="Unassembled WGS sequence"/>
</dbReference>
<dbReference type="AlphaFoldDB" id="A0AAE0GCG9"/>
<gene>
    <name evidence="2" type="ORF">CYMTET_16255</name>
</gene>
<sequence>MGRGRRAAAEKRARTRPDPDAVRRIQRPKLMERWVGALRGESSSPPQLDIMDLMNNPPSSYPSTYLRAPPAPLVRSAILRTSGSPKLHILRRGVFLALELIDVRCPSKLDSFLKDRHAAPFFGDEAWNMRDIAHKVRGMYDVDMLHSSGKMGGTAERIYNRVNKITNPPPPVPAPNPYPPYPHAQYPPVYSKEDELMVRTMELVRQWESEGYEISSRTPVTELLRKVSEIVSEGKEIHDPEVQQKVLEYIPVASKFGPGNFSNVKQMVEWETARILNEEQLAKERDKLEEKKELAKRLGGVVDADYIEQLGQLSFEQYRGQAVGLALDWVELYCLGAHDDKGFLSLMPLQMKERWYLGR</sequence>
<organism evidence="2 3">
    <name type="scientific">Cymbomonas tetramitiformis</name>
    <dbReference type="NCBI Taxonomy" id="36881"/>
    <lineage>
        <taxon>Eukaryota</taxon>
        <taxon>Viridiplantae</taxon>
        <taxon>Chlorophyta</taxon>
        <taxon>Pyramimonadophyceae</taxon>
        <taxon>Pyramimonadales</taxon>
        <taxon>Pyramimonadaceae</taxon>
        <taxon>Cymbomonas</taxon>
    </lineage>
</organism>
<accession>A0AAE0GCG9</accession>
<protein>
    <submittedName>
        <fullName evidence="2">Uncharacterized protein</fullName>
    </submittedName>
</protein>
<keyword evidence="3" id="KW-1185">Reference proteome</keyword>
<feature type="compositionally biased region" description="Basic and acidic residues" evidence="1">
    <location>
        <begin position="7"/>
        <end position="23"/>
    </location>
</feature>